<evidence type="ECO:0000313" key="3">
    <source>
        <dbReference type="Proteomes" id="UP001566132"/>
    </source>
</evidence>
<dbReference type="Proteomes" id="UP001566132">
    <property type="component" value="Unassembled WGS sequence"/>
</dbReference>
<name>A0ABD1EGB5_HYPHA</name>
<gene>
    <name evidence="2" type="ORF">ABEB36_009434</name>
</gene>
<evidence type="ECO:0000313" key="2">
    <source>
        <dbReference type="EMBL" id="KAL1493740.1"/>
    </source>
</evidence>
<keyword evidence="3" id="KW-1185">Reference proteome</keyword>
<accession>A0ABD1EGB5</accession>
<feature type="region of interest" description="Disordered" evidence="1">
    <location>
        <begin position="59"/>
        <end position="105"/>
    </location>
</feature>
<evidence type="ECO:0000256" key="1">
    <source>
        <dbReference type="SAM" id="MobiDB-lite"/>
    </source>
</evidence>
<sequence>MGGVHDSLKRIRDVSKIQNEQIIIVKCSFRTRNYCSEILSFDLVHKRSWPVTLRVTVHDKRDNSKKSKKRHGPPSLSSTSEDKSSEENHRTKKLKRRTNNDENISPKITNIQPLLENNLNLRASSIIPDFDPKSMDMNEWIEIIQYYANSYNWPDSHHNQLSNVKQIKRNGKDMVRYLHRK</sequence>
<comment type="caution">
    <text evidence="2">The sequence shown here is derived from an EMBL/GenBank/DDBJ whole genome shotgun (WGS) entry which is preliminary data.</text>
</comment>
<organism evidence="2 3">
    <name type="scientific">Hypothenemus hampei</name>
    <name type="common">Coffee berry borer</name>
    <dbReference type="NCBI Taxonomy" id="57062"/>
    <lineage>
        <taxon>Eukaryota</taxon>
        <taxon>Metazoa</taxon>
        <taxon>Ecdysozoa</taxon>
        <taxon>Arthropoda</taxon>
        <taxon>Hexapoda</taxon>
        <taxon>Insecta</taxon>
        <taxon>Pterygota</taxon>
        <taxon>Neoptera</taxon>
        <taxon>Endopterygota</taxon>
        <taxon>Coleoptera</taxon>
        <taxon>Polyphaga</taxon>
        <taxon>Cucujiformia</taxon>
        <taxon>Curculionidae</taxon>
        <taxon>Scolytinae</taxon>
        <taxon>Hypothenemus</taxon>
    </lineage>
</organism>
<dbReference type="AlphaFoldDB" id="A0ABD1EGB5"/>
<feature type="compositionally biased region" description="Basic and acidic residues" evidence="1">
    <location>
        <begin position="80"/>
        <end position="89"/>
    </location>
</feature>
<reference evidence="2 3" key="1">
    <citation type="submission" date="2024-05" db="EMBL/GenBank/DDBJ databases">
        <title>Genetic variation in Jamaican populations of the coffee berry borer (Hypothenemus hampei).</title>
        <authorList>
            <person name="Errbii M."/>
            <person name="Myrie A."/>
        </authorList>
    </citation>
    <scope>NUCLEOTIDE SEQUENCE [LARGE SCALE GENOMIC DNA]</scope>
    <source>
        <strain evidence="2">JA-Hopewell-2020-01-JO</strain>
        <tissue evidence="2">Whole body</tissue>
    </source>
</reference>
<proteinExistence type="predicted"/>
<dbReference type="EMBL" id="JBDJPC010000007">
    <property type="protein sequence ID" value="KAL1493740.1"/>
    <property type="molecule type" value="Genomic_DNA"/>
</dbReference>
<protein>
    <submittedName>
        <fullName evidence="2">Uncharacterized protein</fullName>
    </submittedName>
</protein>